<evidence type="ECO:0000313" key="1">
    <source>
        <dbReference type="EMBL" id="GHC60639.1"/>
    </source>
</evidence>
<dbReference type="EMBL" id="BMXI01000013">
    <property type="protein sequence ID" value="GHC60639.1"/>
    <property type="molecule type" value="Genomic_DNA"/>
</dbReference>
<reference evidence="1" key="1">
    <citation type="journal article" date="2014" name="Int. J. Syst. Evol. Microbiol.">
        <title>Complete genome sequence of Corynebacterium casei LMG S-19264T (=DSM 44701T), isolated from a smear-ripened cheese.</title>
        <authorList>
            <consortium name="US DOE Joint Genome Institute (JGI-PGF)"/>
            <person name="Walter F."/>
            <person name="Albersmeier A."/>
            <person name="Kalinowski J."/>
            <person name="Ruckert C."/>
        </authorList>
    </citation>
    <scope>NUCLEOTIDE SEQUENCE</scope>
    <source>
        <strain evidence="1">KCTC 12988</strain>
    </source>
</reference>
<evidence type="ECO:0008006" key="3">
    <source>
        <dbReference type="Google" id="ProtNLM"/>
    </source>
</evidence>
<reference evidence="1" key="2">
    <citation type="submission" date="2020-09" db="EMBL/GenBank/DDBJ databases">
        <authorList>
            <person name="Sun Q."/>
            <person name="Kim S."/>
        </authorList>
    </citation>
    <scope>NUCLEOTIDE SEQUENCE</scope>
    <source>
        <strain evidence="1">KCTC 12988</strain>
    </source>
</reference>
<dbReference type="Pfam" id="PF09720">
    <property type="entry name" value="Unstab_antitox"/>
    <property type="match status" value="1"/>
</dbReference>
<evidence type="ECO:0000313" key="2">
    <source>
        <dbReference type="Proteomes" id="UP000644507"/>
    </source>
</evidence>
<dbReference type="Proteomes" id="UP000644507">
    <property type="component" value="Unassembled WGS sequence"/>
</dbReference>
<dbReference type="NCBIfam" id="TIGR02574">
    <property type="entry name" value="stabl_TIGR02574"/>
    <property type="match status" value="1"/>
</dbReference>
<gene>
    <name evidence="1" type="ORF">GCM10007100_30040</name>
</gene>
<keyword evidence="2" id="KW-1185">Reference proteome</keyword>
<comment type="caution">
    <text evidence="1">The sequence shown here is derived from an EMBL/GenBank/DDBJ whole genome shotgun (WGS) entry which is preliminary data.</text>
</comment>
<dbReference type="RefSeq" id="WP_189571581.1">
    <property type="nucleotide sequence ID" value="NZ_BMXI01000013.1"/>
</dbReference>
<organism evidence="1 2">
    <name type="scientific">Roseibacillus persicicus</name>
    <dbReference type="NCBI Taxonomy" id="454148"/>
    <lineage>
        <taxon>Bacteria</taxon>
        <taxon>Pseudomonadati</taxon>
        <taxon>Verrucomicrobiota</taxon>
        <taxon>Verrucomicrobiia</taxon>
        <taxon>Verrucomicrobiales</taxon>
        <taxon>Verrucomicrobiaceae</taxon>
        <taxon>Roseibacillus</taxon>
    </lineage>
</organism>
<dbReference type="InterPro" id="IPR013406">
    <property type="entry name" value="CHP02574_addiction_mod"/>
</dbReference>
<dbReference type="AlphaFoldDB" id="A0A918TUI4"/>
<name>A0A918TUI4_9BACT</name>
<sequence length="71" mass="8093">MKLVEQIEQDMLTLSVPERMRLLERLGELVPVPEGEEQDSVAEAKRRLAEMQADPSIAMSWEEIKTQLGRG</sequence>
<proteinExistence type="predicted"/>
<accession>A0A918TUI4</accession>
<protein>
    <recommendedName>
        <fullName evidence="3">Addiction module protein</fullName>
    </recommendedName>
</protein>